<dbReference type="PANTHER" id="PTHR15615:SF36">
    <property type="entry name" value="PHO85 CYCLIN-5"/>
    <property type="match status" value="1"/>
</dbReference>
<dbReference type="Gene3D" id="1.10.472.10">
    <property type="entry name" value="Cyclin-like"/>
    <property type="match status" value="1"/>
</dbReference>
<evidence type="ECO:0000313" key="3">
    <source>
        <dbReference type="Proteomes" id="UP000243797"/>
    </source>
</evidence>
<feature type="region of interest" description="Disordered" evidence="1">
    <location>
        <begin position="15"/>
        <end position="61"/>
    </location>
</feature>
<dbReference type="OrthoDB" id="286814at2759"/>
<organism evidence="2 3">
    <name type="scientific">Sphaceloma murrayae</name>
    <dbReference type="NCBI Taxonomy" id="2082308"/>
    <lineage>
        <taxon>Eukaryota</taxon>
        <taxon>Fungi</taxon>
        <taxon>Dikarya</taxon>
        <taxon>Ascomycota</taxon>
        <taxon>Pezizomycotina</taxon>
        <taxon>Dothideomycetes</taxon>
        <taxon>Dothideomycetidae</taxon>
        <taxon>Myriangiales</taxon>
        <taxon>Elsinoaceae</taxon>
        <taxon>Sphaceloma</taxon>
    </lineage>
</organism>
<dbReference type="GO" id="GO:0000307">
    <property type="term" value="C:cyclin-dependent protein kinase holoenzyme complex"/>
    <property type="evidence" value="ECO:0007669"/>
    <property type="project" value="TreeGrafter"/>
</dbReference>
<proteinExistence type="predicted"/>
<dbReference type="InParanoid" id="A0A2K1QHG5"/>
<feature type="region of interest" description="Disordered" evidence="1">
    <location>
        <begin position="445"/>
        <end position="489"/>
    </location>
</feature>
<feature type="compositionally biased region" description="Basic and acidic residues" evidence="1">
    <location>
        <begin position="17"/>
        <end position="27"/>
    </location>
</feature>
<dbReference type="AlphaFoldDB" id="A0A2K1QHG5"/>
<dbReference type="Pfam" id="PF08613">
    <property type="entry name" value="Cyclin"/>
    <property type="match status" value="1"/>
</dbReference>
<dbReference type="CDD" id="cd20557">
    <property type="entry name" value="CYCLIN_ScPCL1-like"/>
    <property type="match status" value="1"/>
</dbReference>
<dbReference type="STRING" id="2082308.A0A2K1QHG5"/>
<feature type="region of interest" description="Disordered" evidence="1">
    <location>
        <begin position="553"/>
        <end position="572"/>
    </location>
</feature>
<feature type="compositionally biased region" description="Low complexity" evidence="1">
    <location>
        <begin position="458"/>
        <end position="480"/>
    </location>
</feature>
<dbReference type="GO" id="GO:0005634">
    <property type="term" value="C:nucleus"/>
    <property type="evidence" value="ECO:0007669"/>
    <property type="project" value="TreeGrafter"/>
</dbReference>
<feature type="compositionally biased region" description="Low complexity" evidence="1">
    <location>
        <begin position="28"/>
        <end position="37"/>
    </location>
</feature>
<keyword evidence="3" id="KW-1185">Reference proteome</keyword>
<protein>
    <submittedName>
        <fullName evidence="2">G1/S-specific cyclin pas1</fullName>
    </submittedName>
</protein>
<dbReference type="GO" id="GO:0019901">
    <property type="term" value="F:protein kinase binding"/>
    <property type="evidence" value="ECO:0007669"/>
    <property type="project" value="InterPro"/>
</dbReference>
<gene>
    <name evidence="2" type="ORF">CAC42_2645</name>
</gene>
<dbReference type="EMBL" id="NKHZ01000085">
    <property type="protein sequence ID" value="PNS14588.1"/>
    <property type="molecule type" value="Genomic_DNA"/>
</dbReference>
<dbReference type="PANTHER" id="PTHR15615">
    <property type="match status" value="1"/>
</dbReference>
<reference evidence="2 3" key="1">
    <citation type="submission" date="2017-06" db="EMBL/GenBank/DDBJ databases">
        <title>Draft genome sequence of a variant of Elsinoe murrayae.</title>
        <authorList>
            <person name="Cheng Q."/>
        </authorList>
    </citation>
    <scope>NUCLEOTIDE SEQUENCE [LARGE SCALE GENOMIC DNA]</scope>
    <source>
        <strain evidence="2 3">CQ-2017a</strain>
    </source>
</reference>
<comment type="caution">
    <text evidence="2">The sequence shown here is derived from an EMBL/GenBank/DDBJ whole genome shotgun (WGS) entry which is preliminary data.</text>
</comment>
<name>A0A2K1QHG5_9PEZI</name>
<evidence type="ECO:0000256" key="1">
    <source>
        <dbReference type="SAM" id="MobiDB-lite"/>
    </source>
</evidence>
<sequence length="674" mass="73162">MDVCVFDPSHGGYVSVDTHKNHQDHVTVSRTPSPSTSIDDVFSVTSDNSSQSSHADSDEDSYQAFERKVTCADRHVPECEFTKPCIPVQAAQEQHHHPRRSISAAKRPPPLPRQDERKVLFVNDLVDSATNMVSVIWPLSGSPCTRDSNNKGVLPLRRYIEETLRRSRTSYSTLQVALYYLILVKDHIPCHDFTTAQPADSAALRAMQCGRRMFLAALILASKYLQDRNYSAKAWSKMSGLKTTEINSNERLFLSAVSWKLHIPDHIFKRWTDIVLRFTAPPSQTASGVAHDSKSLWARVIPLLTADLDDSRIVCLPTSAQEDVIMPTPASTPSPTPTLATFPSVVVSQTSLPSSAPFTPQFPEIRSELLPPTPGLVRSGVLPTPQMTPSSIAASTPAASTCSSRRPSISMAMAQSNLNMLCRITSDRLTGSAFPQRSIPNRFPSVAPSIGSCSSPESMISDLTRSSRSSSISSVSTSSSAPHRAVRGPASSRLGAILITNLDGMSSKKASFGTADHPIPILDVIDLTASPEAASYALRSQETTNLVNLVAPPNTRESRKRCRSRPTSTTDQELHNEVRNLLSQSSNAMDIDSDPKHAQERVHPCALRRAFANMRNACPLGAAKAAQPPAALRRGSSARIPIANSDGNKRVCSTTAATPEVYMAVNGDVWQGLP</sequence>
<evidence type="ECO:0000313" key="2">
    <source>
        <dbReference type="EMBL" id="PNS14588.1"/>
    </source>
</evidence>
<dbReference type="InterPro" id="IPR013922">
    <property type="entry name" value="Cyclin_PHO80-like"/>
</dbReference>
<dbReference type="Proteomes" id="UP000243797">
    <property type="component" value="Unassembled WGS sequence"/>
</dbReference>
<accession>A0A2K1QHG5</accession>
<feature type="region of interest" description="Disordered" evidence="1">
    <location>
        <begin position="90"/>
        <end position="114"/>
    </location>
</feature>
<dbReference type="GO" id="GO:0016538">
    <property type="term" value="F:cyclin-dependent protein serine/threonine kinase regulator activity"/>
    <property type="evidence" value="ECO:0007669"/>
    <property type="project" value="TreeGrafter"/>
</dbReference>